<dbReference type="InterPro" id="IPR003744">
    <property type="entry name" value="YhhQ"/>
</dbReference>
<keyword evidence="1" id="KW-0472">Membrane</keyword>
<keyword evidence="1" id="KW-0997">Cell inner membrane</keyword>
<feature type="transmembrane region" description="Helical" evidence="1">
    <location>
        <begin position="128"/>
        <end position="149"/>
    </location>
</feature>
<proteinExistence type="inferred from homology"/>
<dbReference type="PANTHER" id="PTHR34300">
    <property type="entry name" value="QUEUOSINE PRECURSOR TRANSPORTER-RELATED"/>
    <property type="match status" value="1"/>
</dbReference>
<feature type="transmembrane region" description="Helical" evidence="1">
    <location>
        <begin position="98"/>
        <end position="116"/>
    </location>
</feature>
<dbReference type="AlphaFoldDB" id="A0A840C6K2"/>
<dbReference type="Proteomes" id="UP000577362">
    <property type="component" value="Unassembled WGS sequence"/>
</dbReference>
<feature type="transmembrane region" description="Helical" evidence="1">
    <location>
        <begin position="76"/>
        <end position="92"/>
    </location>
</feature>
<gene>
    <name evidence="2" type="ORF">GGR16_004265</name>
</gene>
<dbReference type="Pfam" id="PF02592">
    <property type="entry name" value="Vut_1"/>
    <property type="match status" value="1"/>
</dbReference>
<reference evidence="2 3" key="1">
    <citation type="submission" date="2020-08" db="EMBL/GenBank/DDBJ databases">
        <title>Genomic Encyclopedia of Type Strains, Phase IV (KMG-IV): sequencing the most valuable type-strain genomes for metagenomic binning, comparative biology and taxonomic classification.</title>
        <authorList>
            <person name="Goeker M."/>
        </authorList>
    </citation>
    <scope>NUCLEOTIDE SEQUENCE [LARGE SCALE GENOMIC DNA]</scope>
    <source>
        <strain evidence="2 3">DSM 103737</strain>
    </source>
</reference>
<feature type="transmembrane region" description="Helical" evidence="1">
    <location>
        <begin position="46"/>
        <end position="64"/>
    </location>
</feature>
<keyword evidence="1" id="KW-1133">Transmembrane helix</keyword>
<accession>A0A840C6K2</accession>
<evidence type="ECO:0000313" key="3">
    <source>
        <dbReference type="Proteomes" id="UP000577362"/>
    </source>
</evidence>
<name>A0A840C6K2_9HYPH</name>
<dbReference type="NCBIfam" id="TIGR00697">
    <property type="entry name" value="queuosine precursor transporter"/>
    <property type="match status" value="2"/>
</dbReference>
<dbReference type="PANTHER" id="PTHR34300:SF1">
    <property type="entry name" value="QUEUOSINE PRECURSOR TRANSPORTER"/>
    <property type="match status" value="1"/>
</dbReference>
<evidence type="ECO:0000256" key="1">
    <source>
        <dbReference type="HAMAP-Rule" id="MF_02088"/>
    </source>
</evidence>
<keyword evidence="1" id="KW-1003">Cell membrane</keyword>
<dbReference type="GO" id="GO:0022857">
    <property type="term" value="F:transmembrane transporter activity"/>
    <property type="evidence" value="ECO:0007669"/>
    <property type="project" value="UniProtKB-UniRule"/>
</dbReference>
<feature type="transmembrane region" description="Helical" evidence="1">
    <location>
        <begin position="16"/>
        <end position="34"/>
    </location>
</feature>
<comment type="similarity">
    <text evidence="1">Belongs to the vitamin uptake transporter (VUT/ECF) (TC 2.A.88) family. Q precursor transporter subfamily.</text>
</comment>
<keyword evidence="1" id="KW-0813">Transport</keyword>
<dbReference type="EMBL" id="JACIEN010000006">
    <property type="protein sequence ID" value="MBB4019218.1"/>
    <property type="molecule type" value="Genomic_DNA"/>
</dbReference>
<comment type="caution">
    <text evidence="2">The sequence shown here is derived from an EMBL/GenBank/DDBJ whole genome shotgun (WGS) entry which is preliminary data.</text>
</comment>
<protein>
    <recommendedName>
        <fullName evidence="1">Probable queuosine precursor transporter</fullName>
        <shortName evidence="1">Q precursor transporter</shortName>
    </recommendedName>
</protein>
<evidence type="ECO:0000313" key="2">
    <source>
        <dbReference type="EMBL" id="MBB4019218.1"/>
    </source>
</evidence>
<dbReference type="RefSeq" id="WP_019403772.1">
    <property type="nucleotide sequence ID" value="NZ_JACIEN010000006.1"/>
</dbReference>
<sequence length="207" mass="22237">MDRDRRPILPAQTRRLWAPVTAMALVVLASNVAVQHPFTPWGLEDYLTWGAFTYPVAFLVTDLTNRRYGAATARRLVIVGFVLALAASVVAASPRIAFASGTAFLVGQLLDIGVFNRLRRLAWWKAPLTGSLLGSALDTALFFTLAFAGDVTDLATYGGGPLSTTVPVWIGWAVCDFLVKVVMALAMLVPYGALMGLVRPAVEARAS</sequence>
<keyword evidence="3" id="KW-1185">Reference proteome</keyword>
<organism evidence="2 3">
    <name type="scientific">Chelatococcus caeni</name>
    <dbReference type="NCBI Taxonomy" id="1348468"/>
    <lineage>
        <taxon>Bacteria</taxon>
        <taxon>Pseudomonadati</taxon>
        <taxon>Pseudomonadota</taxon>
        <taxon>Alphaproteobacteria</taxon>
        <taxon>Hyphomicrobiales</taxon>
        <taxon>Chelatococcaceae</taxon>
        <taxon>Chelatococcus</taxon>
    </lineage>
</organism>
<dbReference type="GO" id="GO:0005886">
    <property type="term" value="C:plasma membrane"/>
    <property type="evidence" value="ECO:0007669"/>
    <property type="project" value="UniProtKB-SubCell"/>
</dbReference>
<comment type="function">
    <text evidence="1">Involved in the import of queuosine (Q) precursors, required for Q precursor salvage.</text>
</comment>
<comment type="subcellular location">
    <subcellularLocation>
        <location evidence="1">Cell inner membrane</location>
        <topology evidence="1">Multi-pass membrane protein</topology>
    </subcellularLocation>
</comment>
<keyword evidence="1" id="KW-0812">Transmembrane</keyword>
<dbReference type="HAMAP" id="MF_02088">
    <property type="entry name" value="Q_prec_transport"/>
    <property type="match status" value="1"/>
</dbReference>
<feature type="transmembrane region" description="Helical" evidence="1">
    <location>
        <begin position="169"/>
        <end position="189"/>
    </location>
</feature>